<evidence type="ECO:0008006" key="5">
    <source>
        <dbReference type="Google" id="ProtNLM"/>
    </source>
</evidence>
<dbReference type="EMBL" id="KQ458877">
    <property type="protein sequence ID" value="KPJ04682.1"/>
    <property type="molecule type" value="Genomic_DNA"/>
</dbReference>
<keyword evidence="2" id="KW-0732">Signal</keyword>
<evidence type="ECO:0000256" key="1">
    <source>
        <dbReference type="SAM" id="MobiDB-lite"/>
    </source>
</evidence>
<protein>
    <recommendedName>
        <fullName evidence="5">Secreted protein</fullName>
    </recommendedName>
</protein>
<gene>
    <name evidence="3" type="ORF">RR46_00366</name>
</gene>
<feature type="compositionally biased region" description="Polar residues" evidence="1">
    <location>
        <begin position="58"/>
        <end position="70"/>
    </location>
</feature>
<dbReference type="Proteomes" id="UP000053268">
    <property type="component" value="Unassembled WGS sequence"/>
</dbReference>
<feature type="region of interest" description="Disordered" evidence="1">
    <location>
        <begin position="48"/>
        <end position="102"/>
    </location>
</feature>
<dbReference type="AlphaFoldDB" id="A0A0N1INA1"/>
<evidence type="ECO:0000313" key="3">
    <source>
        <dbReference type="EMBL" id="KPJ04682.1"/>
    </source>
</evidence>
<evidence type="ECO:0000256" key="2">
    <source>
        <dbReference type="SAM" id="SignalP"/>
    </source>
</evidence>
<sequence length="102" mass="11659">MLICFLQYLVVSTQECRCQPVRSVHVPVVPPGTFCARAYCAYTTQDLSTDAKDEGRKASNQRLITGSTRQGRYPKSNGVRPRTQRWQPHQRSRVQRANHSLI</sequence>
<accession>A0A0N1INA1</accession>
<name>A0A0N1INA1_PAPXU</name>
<feature type="signal peptide" evidence="2">
    <location>
        <begin position="1"/>
        <end position="18"/>
    </location>
</feature>
<feature type="chain" id="PRO_5005874035" description="Secreted protein" evidence="2">
    <location>
        <begin position="19"/>
        <end position="102"/>
    </location>
</feature>
<keyword evidence="4" id="KW-1185">Reference proteome</keyword>
<organism evidence="3 4">
    <name type="scientific">Papilio xuthus</name>
    <name type="common">Asian swallowtail butterfly</name>
    <dbReference type="NCBI Taxonomy" id="66420"/>
    <lineage>
        <taxon>Eukaryota</taxon>
        <taxon>Metazoa</taxon>
        <taxon>Ecdysozoa</taxon>
        <taxon>Arthropoda</taxon>
        <taxon>Hexapoda</taxon>
        <taxon>Insecta</taxon>
        <taxon>Pterygota</taxon>
        <taxon>Neoptera</taxon>
        <taxon>Endopterygota</taxon>
        <taxon>Lepidoptera</taxon>
        <taxon>Glossata</taxon>
        <taxon>Ditrysia</taxon>
        <taxon>Papilionoidea</taxon>
        <taxon>Papilionidae</taxon>
        <taxon>Papilioninae</taxon>
        <taxon>Papilio</taxon>
    </lineage>
</organism>
<proteinExistence type="predicted"/>
<reference evidence="3 4" key="1">
    <citation type="journal article" date="2015" name="Nat. Commun.">
        <title>Outbred genome sequencing and CRISPR/Cas9 gene editing in butterflies.</title>
        <authorList>
            <person name="Li X."/>
            <person name="Fan D."/>
            <person name="Zhang W."/>
            <person name="Liu G."/>
            <person name="Zhang L."/>
            <person name="Zhao L."/>
            <person name="Fang X."/>
            <person name="Chen L."/>
            <person name="Dong Y."/>
            <person name="Chen Y."/>
            <person name="Ding Y."/>
            <person name="Zhao R."/>
            <person name="Feng M."/>
            <person name="Zhu Y."/>
            <person name="Feng Y."/>
            <person name="Jiang X."/>
            <person name="Zhu D."/>
            <person name="Xiang H."/>
            <person name="Feng X."/>
            <person name="Li S."/>
            <person name="Wang J."/>
            <person name="Zhang G."/>
            <person name="Kronforst M.R."/>
            <person name="Wang W."/>
        </authorList>
    </citation>
    <scope>NUCLEOTIDE SEQUENCE [LARGE SCALE GENOMIC DNA]</scope>
    <source>
        <strain evidence="3">Ya'a_city_454_Px</strain>
        <tissue evidence="3">Whole body</tissue>
    </source>
</reference>
<evidence type="ECO:0000313" key="4">
    <source>
        <dbReference type="Proteomes" id="UP000053268"/>
    </source>
</evidence>